<dbReference type="SUPFAM" id="SSF48452">
    <property type="entry name" value="TPR-like"/>
    <property type="match status" value="3"/>
</dbReference>
<feature type="compositionally biased region" description="Basic and acidic residues" evidence="1">
    <location>
        <begin position="1151"/>
        <end position="1168"/>
    </location>
</feature>
<gene>
    <name evidence="2" type="ORF">ATNIH1004_007902</name>
</gene>
<dbReference type="OrthoDB" id="4492598at2759"/>
<dbReference type="InterPro" id="IPR029058">
    <property type="entry name" value="AB_hydrolase_fold"/>
</dbReference>
<dbReference type="RefSeq" id="XP_033425830.1">
    <property type="nucleotide sequence ID" value="XM_033572515.1"/>
</dbReference>
<dbReference type="Pfam" id="PF13424">
    <property type="entry name" value="TPR_12"/>
    <property type="match status" value="2"/>
</dbReference>
<dbReference type="PANTHER" id="PTHR46082">
    <property type="entry name" value="ATP/GTP-BINDING PROTEIN-RELATED"/>
    <property type="match status" value="1"/>
</dbReference>
<dbReference type="Gene3D" id="3.40.50.300">
    <property type="entry name" value="P-loop containing nucleotide triphosphate hydrolases"/>
    <property type="match status" value="1"/>
</dbReference>
<evidence type="ECO:0000256" key="1">
    <source>
        <dbReference type="SAM" id="MobiDB-lite"/>
    </source>
</evidence>
<dbReference type="Proteomes" id="UP000324241">
    <property type="component" value="Unassembled WGS sequence"/>
</dbReference>
<name>A0A5M9MPK5_9EURO</name>
<dbReference type="Gene3D" id="1.25.40.10">
    <property type="entry name" value="Tetratricopeptide repeat domain"/>
    <property type="match status" value="2"/>
</dbReference>
<proteinExistence type="predicted"/>
<comment type="caution">
    <text evidence="2">The sequence shown here is derived from an EMBL/GenBank/DDBJ whole genome shotgun (WGS) entry which is preliminary data.</text>
</comment>
<dbReference type="PANTHER" id="PTHR46082:SF6">
    <property type="entry name" value="AAA+ ATPASE DOMAIN-CONTAINING PROTEIN-RELATED"/>
    <property type="match status" value="1"/>
</dbReference>
<dbReference type="VEuPathDB" id="FungiDB:EYZ11_000272"/>
<dbReference type="EMBL" id="QUQM01000007">
    <property type="protein sequence ID" value="KAA8646469.1"/>
    <property type="molecule type" value="Genomic_DNA"/>
</dbReference>
<dbReference type="InterPro" id="IPR053137">
    <property type="entry name" value="NLR-like"/>
</dbReference>
<dbReference type="InterPro" id="IPR027417">
    <property type="entry name" value="P-loop_NTPase"/>
</dbReference>
<dbReference type="SUPFAM" id="SSF53474">
    <property type="entry name" value="alpha/beta-Hydrolases"/>
    <property type="match status" value="1"/>
</dbReference>
<dbReference type="AlphaFoldDB" id="A0A5M9MPK5"/>
<protein>
    <recommendedName>
        <fullName evidence="4">NB-ARC domain-containing protein</fullName>
    </recommendedName>
</protein>
<dbReference type="Gene3D" id="3.40.50.1820">
    <property type="entry name" value="alpha/beta hydrolase"/>
    <property type="match status" value="1"/>
</dbReference>
<accession>A0A5M9MPK5</accession>
<dbReference type="GeneID" id="54330604"/>
<dbReference type="SUPFAM" id="SSF52540">
    <property type="entry name" value="P-loop containing nucleoside triphosphate hydrolases"/>
    <property type="match status" value="1"/>
</dbReference>
<evidence type="ECO:0000313" key="3">
    <source>
        <dbReference type="Proteomes" id="UP000324241"/>
    </source>
</evidence>
<dbReference type="InterPro" id="IPR011990">
    <property type="entry name" value="TPR-like_helical_dom_sf"/>
</dbReference>
<evidence type="ECO:0000313" key="2">
    <source>
        <dbReference type="EMBL" id="KAA8646469.1"/>
    </source>
</evidence>
<feature type="region of interest" description="Disordered" evidence="1">
    <location>
        <begin position="1151"/>
        <end position="1179"/>
    </location>
</feature>
<evidence type="ECO:0008006" key="4">
    <source>
        <dbReference type="Google" id="ProtNLM"/>
    </source>
</evidence>
<sequence>MSLGLHHLREIDTAPATEQEGGTTVDIVAVHGLNEDAVVAWTSESGTLWLRDLIPLHVPQARILSFGYESSASSYEGQNFTDKIQSLATTLVANLEGDRSLEDCEHRPIIFVCHGLGGVIVKKALAHSANSTSSLVIHLNSIYISTFAILFFATPHNHINLANWLVLDSSDSRASQFACRRLGPLKSPPTRILQSLEAITDQFTPLMKKFHATFFWEGMPTDFGGYVDFLVDQSSAAPNIYDAPKCAIVGADHSQMIKFSDWSPSYRTVLSTVKRYCRMAPEVIVNRWRDAHEALALARTNEAQELAGFRFSIPDKLPDISSIDDISHDEMRNQYCETRLSPSENYIGRDDVSQKIREALVLSGAAQSRQGQKRFIVHGIPGSGKSQLCTNFAWDNRQCYWAVFTIDATTPTLAAKSFAAIGKIGGLEGTESSGKYFLSQAREPWLLIIDNADSPNLHLPSLFPPGNRGHILVTTRNRVCRKYGNVGSIELGGLQEKEALYLLLKSAMIDTPWDMKTEKLGREIAKALGYLALAMKQAGTSISQRLCNLSEYLGFYEYYRKKRQRGTTAVSEVAIENPTSKSLDDDIYSAFDLSFEYLEKKPSLPSQDAVEMLNIVSFYHFDHIRIDIFERALENRRRAISSSRNSVLPSKLDVITSRLSPPPSLPCFLKRRVEDTDSYYVREVLHELYTLSFISYDKDLKSFCLHPLVHAWARDRINPRERNIWALIAMNTLMESVSLPSKEDKDADIEYRKDILSHLDACSTACPVQVPDFSGWLGNLRILAVKFLQPTVLFMLRDQVLLAAKCGYLYALSGRFSLSAQYLTMVRDLLTKIQGSRHEKTLEASMYLAEILWGLGRLKEGIAIQRAVVGARSEHVGPFHRDALQAKAKLGQSFWLNGQYAESLQVLEDTTSKMIQNLGPEDSDTMIAMDYLGVTLGSWQRYEESKAMHERVLLIRKREKGEDHIDTLSTMSNLAMVLLDLRQLERAKHLMDRVYQGRKKQLGKEHPYTLWALCYLSKIHVELGFLDRAEEMLVGGIAAGKRSLGDDHLGVLMGCGELARVYARQGRLDEAEQLSLTTLEKVKESRGPEHFDYIFGMWKLGQLYEMQGGLEQALDAYRVALDNTETRLTRQHPLSKQIEMRIAVIESKPRLTDETKHGDKSRDIHAETTIRGLQSTHTW</sequence>
<reference evidence="2 3" key="1">
    <citation type="submission" date="2019-08" db="EMBL/GenBank/DDBJ databases">
        <title>The genome sequence of a newly discovered highly antifungal drug resistant Aspergillus species, Aspergillus tanneri NIH 1004.</title>
        <authorList>
            <person name="Mounaud S."/>
            <person name="Singh I."/>
            <person name="Joardar V."/>
            <person name="Pakala S."/>
            <person name="Pakala S."/>
            <person name="Venepally P."/>
            <person name="Chung J.K."/>
            <person name="Losada L."/>
            <person name="Nierman W.C."/>
        </authorList>
    </citation>
    <scope>NUCLEOTIDE SEQUENCE [LARGE SCALE GENOMIC DNA]</scope>
    <source>
        <strain evidence="2 3">NIH1004</strain>
    </source>
</reference>
<organism evidence="2 3">
    <name type="scientific">Aspergillus tanneri</name>
    <dbReference type="NCBI Taxonomy" id="1220188"/>
    <lineage>
        <taxon>Eukaryota</taxon>
        <taxon>Fungi</taxon>
        <taxon>Dikarya</taxon>
        <taxon>Ascomycota</taxon>
        <taxon>Pezizomycotina</taxon>
        <taxon>Eurotiomycetes</taxon>
        <taxon>Eurotiomycetidae</taxon>
        <taxon>Eurotiales</taxon>
        <taxon>Aspergillaceae</taxon>
        <taxon>Aspergillus</taxon>
        <taxon>Aspergillus subgen. Circumdati</taxon>
    </lineage>
</organism>